<evidence type="ECO:0000259" key="7">
    <source>
        <dbReference type="PROSITE" id="PS50011"/>
    </source>
</evidence>
<dbReference type="PANTHER" id="PTHR43289">
    <property type="entry name" value="MITOGEN-ACTIVATED PROTEIN KINASE KINASE KINASE 20-RELATED"/>
    <property type="match status" value="1"/>
</dbReference>
<evidence type="ECO:0000256" key="5">
    <source>
        <dbReference type="SAM" id="MobiDB-lite"/>
    </source>
</evidence>
<comment type="caution">
    <text evidence="8">The sequence shown here is derived from an EMBL/GenBank/DDBJ whole genome shotgun (WGS) entry which is preliminary data.</text>
</comment>
<dbReference type="PROSITE" id="PS50011">
    <property type="entry name" value="PROTEIN_KINASE_DOM"/>
    <property type="match status" value="1"/>
</dbReference>
<dbReference type="GO" id="GO:0005524">
    <property type="term" value="F:ATP binding"/>
    <property type="evidence" value="ECO:0007669"/>
    <property type="project" value="UniProtKB-KW"/>
</dbReference>
<proteinExistence type="predicted"/>
<dbReference type="InterPro" id="IPR000719">
    <property type="entry name" value="Prot_kinase_dom"/>
</dbReference>
<dbReference type="STRING" id="83449.BON30_45230"/>
<dbReference type="InterPro" id="IPR008271">
    <property type="entry name" value="Ser/Thr_kinase_AS"/>
</dbReference>
<keyword evidence="9" id="KW-1185">Reference proteome</keyword>
<organism evidence="8 9">
    <name type="scientific">Cystobacter ferrugineus</name>
    <dbReference type="NCBI Taxonomy" id="83449"/>
    <lineage>
        <taxon>Bacteria</taxon>
        <taxon>Pseudomonadati</taxon>
        <taxon>Myxococcota</taxon>
        <taxon>Myxococcia</taxon>
        <taxon>Myxococcales</taxon>
        <taxon>Cystobacterineae</taxon>
        <taxon>Archangiaceae</taxon>
        <taxon>Cystobacter</taxon>
    </lineage>
</organism>
<dbReference type="PROSITE" id="PS00108">
    <property type="entry name" value="PROTEIN_KINASE_ST"/>
    <property type="match status" value="1"/>
</dbReference>
<evidence type="ECO:0000256" key="3">
    <source>
        <dbReference type="ARBA" id="ARBA00022777"/>
    </source>
</evidence>
<keyword evidence="3" id="KW-0418">Kinase</keyword>
<sequence length="459" mass="51329">MATEALHPDHLQPGHTVGPWHIVQVLGHGGSSHVFKVERDGHLYSMKMGLRPLSDSQEALKEEEYVEERSAYRRLAREAAALFTYSSHPNLLRVYAVDFWPNPSQGYPFLITDFIDGDNWHQWRWRKPPHAARLVDTFSDVVRTVDALHRRGVYHRDLKAENLLIRRTDGRPFLIDFGTVRLPGALTKTMGLPEGVLHLVPPELLAYTRTEAWKWGQPFQGGVAADLYALGILLYQGLSDLHPFDPKLPDKELLAAIATVPPKAPHLLNPLAPRSLSDIAMKLLEKRPEDRYSSTEALLQALESATEQEAKSPAWRVPLFAAEGSPSEATPKEEESQAEARQEAPAVSRGPRRAKWFMVLLACLTVFGLVLWLARSTLAPPTRGDDPRPLRQRKPAHAQLRSSPGLHLGHFALRRPRCMAVRCRWPRLPCRPGKASSAHGLPQRGARGHVPGAENPNGQ</sequence>
<feature type="region of interest" description="Disordered" evidence="5">
    <location>
        <begin position="432"/>
        <end position="459"/>
    </location>
</feature>
<dbReference type="InterPro" id="IPR011009">
    <property type="entry name" value="Kinase-like_dom_sf"/>
</dbReference>
<dbReference type="GO" id="GO:0004674">
    <property type="term" value="F:protein serine/threonine kinase activity"/>
    <property type="evidence" value="ECO:0007669"/>
    <property type="project" value="TreeGrafter"/>
</dbReference>
<dbReference type="RefSeq" id="WP_071904850.1">
    <property type="nucleotide sequence ID" value="NZ_MPIN01000022.1"/>
</dbReference>
<evidence type="ECO:0000256" key="4">
    <source>
        <dbReference type="ARBA" id="ARBA00022840"/>
    </source>
</evidence>
<keyword evidence="2" id="KW-0547">Nucleotide-binding</keyword>
<keyword evidence="6" id="KW-0472">Membrane</keyword>
<dbReference type="CDD" id="cd14014">
    <property type="entry name" value="STKc_PknB_like"/>
    <property type="match status" value="1"/>
</dbReference>
<dbReference type="PANTHER" id="PTHR43289:SF6">
    <property type="entry name" value="SERINE_THREONINE-PROTEIN KINASE NEKL-3"/>
    <property type="match status" value="1"/>
</dbReference>
<dbReference type="Pfam" id="PF00069">
    <property type="entry name" value="Pkinase"/>
    <property type="match status" value="1"/>
</dbReference>
<dbReference type="SMART" id="SM00220">
    <property type="entry name" value="S_TKc"/>
    <property type="match status" value="1"/>
</dbReference>
<feature type="transmembrane region" description="Helical" evidence="6">
    <location>
        <begin position="356"/>
        <end position="374"/>
    </location>
</feature>
<keyword evidence="4" id="KW-0067">ATP-binding</keyword>
<dbReference type="SUPFAM" id="SSF56112">
    <property type="entry name" value="Protein kinase-like (PK-like)"/>
    <property type="match status" value="1"/>
</dbReference>
<dbReference type="Gene3D" id="1.10.510.10">
    <property type="entry name" value="Transferase(Phosphotransferase) domain 1"/>
    <property type="match status" value="1"/>
</dbReference>
<feature type="region of interest" description="Disordered" evidence="5">
    <location>
        <begin position="323"/>
        <end position="347"/>
    </location>
</feature>
<dbReference type="EMBL" id="MPIN01000022">
    <property type="protein sequence ID" value="OJH34165.1"/>
    <property type="molecule type" value="Genomic_DNA"/>
</dbReference>
<keyword evidence="6" id="KW-0812">Transmembrane</keyword>
<feature type="domain" description="Protein kinase" evidence="7">
    <location>
        <begin position="20"/>
        <end position="303"/>
    </location>
</feature>
<accession>A0A1L9AVX5</accession>
<evidence type="ECO:0000313" key="9">
    <source>
        <dbReference type="Proteomes" id="UP000182229"/>
    </source>
</evidence>
<gene>
    <name evidence="8" type="ORF">BON30_45230</name>
</gene>
<protein>
    <recommendedName>
        <fullName evidence="7">Protein kinase domain-containing protein</fullName>
    </recommendedName>
</protein>
<evidence type="ECO:0000256" key="2">
    <source>
        <dbReference type="ARBA" id="ARBA00022741"/>
    </source>
</evidence>
<evidence type="ECO:0000313" key="8">
    <source>
        <dbReference type="EMBL" id="OJH34165.1"/>
    </source>
</evidence>
<evidence type="ECO:0000256" key="1">
    <source>
        <dbReference type="ARBA" id="ARBA00022679"/>
    </source>
</evidence>
<dbReference type="Gene3D" id="3.30.200.20">
    <property type="entry name" value="Phosphorylase Kinase, domain 1"/>
    <property type="match status" value="1"/>
</dbReference>
<feature type="compositionally biased region" description="Basic and acidic residues" evidence="5">
    <location>
        <begin position="330"/>
        <end position="342"/>
    </location>
</feature>
<reference evidence="8 9" key="2">
    <citation type="submission" date="2016-12" db="EMBL/GenBank/DDBJ databases">
        <title>Draft Genome Sequence of Cystobacter ferrugineus Strain Cbfe23.</title>
        <authorList>
            <person name="Akbar S."/>
            <person name="Dowd S.E."/>
            <person name="Stevens D.C."/>
        </authorList>
    </citation>
    <scope>NUCLEOTIDE SEQUENCE [LARGE SCALE GENOMIC DNA]</scope>
    <source>
        <strain evidence="8 9">Cbfe23</strain>
    </source>
</reference>
<dbReference type="Proteomes" id="UP000182229">
    <property type="component" value="Unassembled WGS sequence"/>
</dbReference>
<keyword evidence="6" id="KW-1133">Transmembrane helix</keyword>
<dbReference type="AlphaFoldDB" id="A0A1L9AVX5"/>
<name>A0A1L9AVX5_9BACT</name>
<evidence type="ECO:0000256" key="6">
    <source>
        <dbReference type="SAM" id="Phobius"/>
    </source>
</evidence>
<keyword evidence="1" id="KW-0808">Transferase</keyword>
<feature type="region of interest" description="Disordered" evidence="5">
    <location>
        <begin position="380"/>
        <end position="403"/>
    </location>
</feature>
<reference evidence="9" key="1">
    <citation type="submission" date="2016-11" db="EMBL/GenBank/DDBJ databases">
        <authorList>
            <person name="Shukria A."/>
            <person name="Stevens D.C."/>
        </authorList>
    </citation>
    <scope>NUCLEOTIDE SEQUENCE [LARGE SCALE GENOMIC DNA]</scope>
    <source>
        <strain evidence="9">Cbfe23</strain>
    </source>
</reference>